<dbReference type="AlphaFoldDB" id="A0A6A6HA92"/>
<organism evidence="18 19">
    <name type="scientific">Viridothelium virens</name>
    <name type="common">Speckled blister lichen</name>
    <name type="synonym">Trypethelium virens</name>
    <dbReference type="NCBI Taxonomy" id="1048519"/>
    <lineage>
        <taxon>Eukaryota</taxon>
        <taxon>Fungi</taxon>
        <taxon>Dikarya</taxon>
        <taxon>Ascomycota</taxon>
        <taxon>Pezizomycotina</taxon>
        <taxon>Dothideomycetes</taxon>
        <taxon>Dothideomycetes incertae sedis</taxon>
        <taxon>Trypetheliales</taxon>
        <taxon>Trypetheliaceae</taxon>
        <taxon>Viridothelium</taxon>
    </lineage>
</organism>
<dbReference type="PANTHER" id="PTHR12302">
    <property type="entry name" value="EBNA2 BINDING PROTEIN P100"/>
    <property type="match status" value="1"/>
</dbReference>
<keyword evidence="8" id="KW-0479">Metal-binding</keyword>
<evidence type="ECO:0000256" key="7">
    <source>
        <dbReference type="ARBA" id="ARBA00022722"/>
    </source>
</evidence>
<dbReference type="InterPro" id="IPR035437">
    <property type="entry name" value="SNase_OB-fold_sf"/>
</dbReference>
<feature type="region of interest" description="Disordered" evidence="15">
    <location>
        <begin position="1"/>
        <end position="25"/>
    </location>
</feature>
<comment type="similarity">
    <text evidence="3">Belongs to the LCL3 family.</text>
</comment>
<dbReference type="GO" id="GO:0016787">
    <property type="term" value="F:hydrolase activity"/>
    <property type="evidence" value="ECO:0007669"/>
    <property type="project" value="UniProtKB-KW"/>
</dbReference>
<accession>A0A6A6HA92</accession>
<dbReference type="Gene3D" id="2.40.50.90">
    <property type="match status" value="1"/>
</dbReference>
<evidence type="ECO:0000259" key="17">
    <source>
        <dbReference type="PROSITE" id="PS50830"/>
    </source>
</evidence>
<feature type="compositionally biased region" description="Basic and acidic residues" evidence="15">
    <location>
        <begin position="1"/>
        <end position="17"/>
    </location>
</feature>
<name>A0A6A6HA92_VIRVR</name>
<evidence type="ECO:0000256" key="11">
    <source>
        <dbReference type="ARBA" id="ARBA00022837"/>
    </source>
</evidence>
<keyword evidence="14 16" id="KW-0472">Membrane</keyword>
<evidence type="ECO:0000256" key="6">
    <source>
        <dbReference type="ARBA" id="ARBA00022692"/>
    </source>
</evidence>
<keyword evidence="9" id="KW-0255">Endonuclease</keyword>
<evidence type="ECO:0000313" key="18">
    <source>
        <dbReference type="EMBL" id="KAF2235056.1"/>
    </source>
</evidence>
<dbReference type="GO" id="GO:0004519">
    <property type="term" value="F:endonuclease activity"/>
    <property type="evidence" value="ECO:0007669"/>
    <property type="project" value="UniProtKB-KW"/>
</dbReference>
<evidence type="ECO:0000256" key="13">
    <source>
        <dbReference type="ARBA" id="ARBA00023128"/>
    </source>
</evidence>
<evidence type="ECO:0000256" key="14">
    <source>
        <dbReference type="ARBA" id="ARBA00023136"/>
    </source>
</evidence>
<evidence type="ECO:0000256" key="9">
    <source>
        <dbReference type="ARBA" id="ARBA00022759"/>
    </source>
</evidence>
<evidence type="ECO:0000256" key="8">
    <source>
        <dbReference type="ARBA" id="ARBA00022723"/>
    </source>
</evidence>
<dbReference type="SMART" id="SM00318">
    <property type="entry name" value="SNc"/>
    <property type="match status" value="1"/>
</dbReference>
<evidence type="ECO:0000313" key="19">
    <source>
        <dbReference type="Proteomes" id="UP000800092"/>
    </source>
</evidence>
<dbReference type="FunFam" id="2.40.50.90:FF:000029">
    <property type="entry name" value="Probable endonuclease lcl3"/>
    <property type="match status" value="1"/>
</dbReference>
<feature type="transmembrane region" description="Helical" evidence="16">
    <location>
        <begin position="51"/>
        <end position="72"/>
    </location>
</feature>
<dbReference type="Pfam" id="PF00565">
    <property type="entry name" value="SNase"/>
    <property type="match status" value="1"/>
</dbReference>
<dbReference type="InterPro" id="IPR016071">
    <property type="entry name" value="Staphylococal_nuclease_OB-fold"/>
</dbReference>
<dbReference type="OrthoDB" id="430293at2759"/>
<evidence type="ECO:0000256" key="1">
    <source>
        <dbReference type="ARBA" id="ARBA00004167"/>
    </source>
</evidence>
<evidence type="ECO:0000256" key="16">
    <source>
        <dbReference type="SAM" id="Phobius"/>
    </source>
</evidence>
<evidence type="ECO:0000256" key="15">
    <source>
        <dbReference type="SAM" id="MobiDB-lite"/>
    </source>
</evidence>
<keyword evidence="7" id="KW-0540">Nuclease</keyword>
<dbReference type="GO" id="GO:0046872">
    <property type="term" value="F:metal ion binding"/>
    <property type="evidence" value="ECO:0007669"/>
    <property type="project" value="UniProtKB-KW"/>
</dbReference>
<dbReference type="PANTHER" id="PTHR12302:SF3">
    <property type="entry name" value="SERINE_THREONINE-PROTEIN KINASE 31"/>
    <property type="match status" value="1"/>
</dbReference>
<evidence type="ECO:0000256" key="10">
    <source>
        <dbReference type="ARBA" id="ARBA00022801"/>
    </source>
</evidence>
<reference evidence="18" key="1">
    <citation type="journal article" date="2020" name="Stud. Mycol.">
        <title>101 Dothideomycetes genomes: a test case for predicting lifestyles and emergence of pathogens.</title>
        <authorList>
            <person name="Haridas S."/>
            <person name="Albert R."/>
            <person name="Binder M."/>
            <person name="Bloem J."/>
            <person name="Labutti K."/>
            <person name="Salamov A."/>
            <person name="Andreopoulos B."/>
            <person name="Baker S."/>
            <person name="Barry K."/>
            <person name="Bills G."/>
            <person name="Bluhm B."/>
            <person name="Cannon C."/>
            <person name="Castanera R."/>
            <person name="Culley D."/>
            <person name="Daum C."/>
            <person name="Ezra D."/>
            <person name="Gonzalez J."/>
            <person name="Henrissat B."/>
            <person name="Kuo A."/>
            <person name="Liang C."/>
            <person name="Lipzen A."/>
            <person name="Lutzoni F."/>
            <person name="Magnuson J."/>
            <person name="Mondo S."/>
            <person name="Nolan M."/>
            <person name="Ohm R."/>
            <person name="Pangilinan J."/>
            <person name="Park H.-J."/>
            <person name="Ramirez L."/>
            <person name="Alfaro M."/>
            <person name="Sun H."/>
            <person name="Tritt A."/>
            <person name="Yoshinaga Y."/>
            <person name="Zwiers L.-H."/>
            <person name="Turgeon B."/>
            <person name="Goodwin S."/>
            <person name="Spatafora J."/>
            <person name="Crous P."/>
            <person name="Grigoriev I."/>
        </authorList>
    </citation>
    <scope>NUCLEOTIDE SEQUENCE</scope>
    <source>
        <strain evidence="18">Tuck. ex Michener</strain>
    </source>
</reference>
<keyword evidence="6 16" id="KW-0812">Transmembrane</keyword>
<dbReference type="GO" id="GO:0016020">
    <property type="term" value="C:membrane"/>
    <property type="evidence" value="ECO:0007669"/>
    <property type="project" value="UniProtKB-SubCell"/>
</dbReference>
<comment type="subcellular location">
    <subcellularLocation>
        <location evidence="1">Membrane</location>
        <topology evidence="1">Single-pass membrane protein</topology>
    </subcellularLocation>
    <subcellularLocation>
        <location evidence="2">Mitochondrion</location>
    </subcellularLocation>
</comment>
<evidence type="ECO:0000256" key="2">
    <source>
        <dbReference type="ARBA" id="ARBA00004173"/>
    </source>
</evidence>
<keyword evidence="19" id="KW-1185">Reference proteome</keyword>
<feature type="domain" description="TNase-like" evidence="17">
    <location>
        <begin position="93"/>
        <end position="256"/>
    </location>
</feature>
<keyword evidence="11" id="KW-0106">Calcium</keyword>
<gene>
    <name evidence="18" type="ORF">EV356DRAFT_465884</name>
</gene>
<keyword evidence="12 16" id="KW-1133">Transmembrane helix</keyword>
<dbReference type="SUPFAM" id="SSF50199">
    <property type="entry name" value="Staphylococcal nuclease"/>
    <property type="match status" value="1"/>
</dbReference>
<evidence type="ECO:0000256" key="4">
    <source>
        <dbReference type="ARBA" id="ARBA00013404"/>
    </source>
</evidence>
<evidence type="ECO:0000256" key="5">
    <source>
        <dbReference type="ARBA" id="ARBA00014651"/>
    </source>
</evidence>
<sequence>MRWPWESDSKNDDDNNHSKTSQTITSIFGSSKDRNVSWSDKLNATNWHHELTQTAIASALLTGTSLFFIGLYKSWLRRVPNVDFIKPQQYRKRSLLGRVTSVGDGDNFRLYHTPGGRLMGWGLFRRVPSEKAQLRDRTIHIRLAGIDAPERAHFGRPAQPYSDAALHWLSNTILHRRVRAYIYRRDQYDRVVAQVFVRGGLLGLRRRDVGYEMLRRGLATVYEAKNEQYSEFGGRREEYEAVEKRAREKGVGMWGGGKEDAGWWERVKGLVGWTGRRAGVESPREYKRRMAREETEGKGKG</sequence>
<dbReference type="GO" id="GO:0005739">
    <property type="term" value="C:mitochondrion"/>
    <property type="evidence" value="ECO:0007669"/>
    <property type="project" value="UniProtKB-SubCell"/>
</dbReference>
<keyword evidence="10" id="KW-0378">Hydrolase</keyword>
<dbReference type="PROSITE" id="PS50830">
    <property type="entry name" value="TNASE_3"/>
    <property type="match status" value="1"/>
</dbReference>
<dbReference type="EMBL" id="ML991794">
    <property type="protein sequence ID" value="KAF2235056.1"/>
    <property type="molecule type" value="Genomic_DNA"/>
</dbReference>
<proteinExistence type="inferred from homology"/>
<keyword evidence="13" id="KW-0496">Mitochondrion</keyword>
<evidence type="ECO:0000256" key="12">
    <source>
        <dbReference type="ARBA" id="ARBA00022989"/>
    </source>
</evidence>
<protein>
    <recommendedName>
        <fullName evidence="4">Probable endonuclease LCL3</fullName>
    </recommendedName>
    <alternativeName>
        <fullName evidence="5">Probable endonuclease lcl3</fullName>
    </alternativeName>
</protein>
<evidence type="ECO:0000256" key="3">
    <source>
        <dbReference type="ARBA" id="ARBA00005435"/>
    </source>
</evidence>
<dbReference type="Proteomes" id="UP000800092">
    <property type="component" value="Unassembled WGS sequence"/>
</dbReference>